<dbReference type="UniPathway" id="UPA00074">
    <property type="reaction ID" value="UER00132"/>
</dbReference>
<dbReference type="PANTHER" id="PTHR43172">
    <property type="entry name" value="ADENYLOSUCCINATE LYASE"/>
    <property type="match status" value="1"/>
</dbReference>
<dbReference type="AlphaFoldDB" id="A0A5P2H2P6"/>
<dbReference type="PRINTS" id="PR00145">
    <property type="entry name" value="ARGSUCLYASE"/>
</dbReference>
<dbReference type="Pfam" id="PF10397">
    <property type="entry name" value="ADSL_C"/>
    <property type="match status" value="1"/>
</dbReference>
<dbReference type="Gene3D" id="1.20.200.10">
    <property type="entry name" value="Fumarase/aspartase (Central domain)"/>
    <property type="match status" value="1"/>
</dbReference>
<accession>A0A5P2H2P6</accession>
<keyword evidence="1 3" id="KW-0456">Lyase</keyword>
<dbReference type="EC" id="4.3.2.2" evidence="3"/>
<dbReference type="OrthoDB" id="9768878at2"/>
<reference evidence="3 4" key="1">
    <citation type="submission" date="2019-09" db="EMBL/GenBank/DDBJ databases">
        <title>FDA dAtabase for Regulatory Grade micrObial Sequences (FDA-ARGOS): Supporting development and validation of Infectious Disease Dx tests.</title>
        <authorList>
            <person name="Sciortino C."/>
            <person name="Tallon L."/>
            <person name="Sadzewicz L."/>
            <person name="Vavikolanu K."/>
            <person name="Mehta A."/>
            <person name="Aluvathingal J."/>
            <person name="Nadendla S."/>
            <person name="Nandy P."/>
            <person name="Geyer C."/>
            <person name="Yan Y."/>
            <person name="Sichtig H."/>
        </authorList>
    </citation>
    <scope>NUCLEOTIDE SEQUENCE [LARGE SCALE GENOMIC DNA]</scope>
    <source>
        <strain evidence="3 4">FDAARGOS_664</strain>
    </source>
</reference>
<dbReference type="PANTHER" id="PTHR43172:SF1">
    <property type="entry name" value="ADENYLOSUCCINATE LYASE"/>
    <property type="match status" value="1"/>
</dbReference>
<dbReference type="GO" id="GO:0006189">
    <property type="term" value="P:'de novo' IMP biosynthetic process"/>
    <property type="evidence" value="ECO:0007669"/>
    <property type="project" value="UniProtKB-UniPathway"/>
</dbReference>
<dbReference type="InterPro" id="IPR022761">
    <property type="entry name" value="Fumarate_lyase_N"/>
</dbReference>
<dbReference type="InterPro" id="IPR004769">
    <property type="entry name" value="Pur_lyase"/>
</dbReference>
<dbReference type="Pfam" id="PF00206">
    <property type="entry name" value="Lyase_1"/>
    <property type="match status" value="1"/>
</dbReference>
<gene>
    <name evidence="3" type="ORF">FOB72_06865</name>
</gene>
<evidence type="ECO:0000256" key="1">
    <source>
        <dbReference type="ARBA" id="ARBA00023239"/>
    </source>
</evidence>
<dbReference type="Gene3D" id="1.10.40.30">
    <property type="entry name" value="Fumarase/aspartase (C-terminal domain)"/>
    <property type="match status" value="1"/>
</dbReference>
<evidence type="ECO:0000313" key="4">
    <source>
        <dbReference type="Proteomes" id="UP000322822"/>
    </source>
</evidence>
<protein>
    <submittedName>
        <fullName evidence="3">Adenylosuccinate lyase</fullName>
        <ecNumber evidence="3">4.3.2.2</ecNumber>
    </submittedName>
</protein>
<dbReference type="GO" id="GO:0044208">
    <property type="term" value="P:'de novo' AMP biosynthetic process"/>
    <property type="evidence" value="ECO:0007669"/>
    <property type="project" value="UniProtKB-UniPathway"/>
</dbReference>
<dbReference type="PROSITE" id="PS00163">
    <property type="entry name" value="FUMARATE_LYASES"/>
    <property type="match status" value="1"/>
</dbReference>
<dbReference type="InterPro" id="IPR008948">
    <property type="entry name" value="L-Aspartase-like"/>
</dbReference>
<dbReference type="NCBIfam" id="TIGR00928">
    <property type="entry name" value="purB"/>
    <property type="match status" value="1"/>
</dbReference>
<dbReference type="InterPro" id="IPR000362">
    <property type="entry name" value="Fumarate_lyase_fam"/>
</dbReference>
<dbReference type="EMBL" id="CP044065">
    <property type="protein sequence ID" value="QET01793.1"/>
    <property type="molecule type" value="Genomic_DNA"/>
</dbReference>
<dbReference type="CDD" id="cd01597">
    <property type="entry name" value="pCLME"/>
    <property type="match status" value="1"/>
</dbReference>
<proteinExistence type="predicted"/>
<name>A0A5P2H2P6_9BURK</name>
<evidence type="ECO:0000313" key="3">
    <source>
        <dbReference type="EMBL" id="QET01793.1"/>
    </source>
</evidence>
<dbReference type="RefSeq" id="WP_150371843.1">
    <property type="nucleotide sequence ID" value="NZ_CP044065.1"/>
</dbReference>
<dbReference type="GO" id="GO:0004018">
    <property type="term" value="F:N6-(1,2-dicarboxyethyl)AMP AMP-lyase (fumarate-forming) activity"/>
    <property type="evidence" value="ECO:0007669"/>
    <property type="project" value="InterPro"/>
</dbReference>
<dbReference type="UniPathway" id="UPA00075">
    <property type="reaction ID" value="UER00336"/>
</dbReference>
<organism evidence="3 4">
    <name type="scientific">Cupriavidus pauculus</name>
    <dbReference type="NCBI Taxonomy" id="82633"/>
    <lineage>
        <taxon>Bacteria</taxon>
        <taxon>Pseudomonadati</taxon>
        <taxon>Pseudomonadota</taxon>
        <taxon>Betaproteobacteria</taxon>
        <taxon>Burkholderiales</taxon>
        <taxon>Burkholderiaceae</taxon>
        <taxon>Cupriavidus</taxon>
    </lineage>
</organism>
<dbReference type="FunFam" id="1.20.200.10:FF:000014">
    <property type="entry name" value="3-carboxy-cis,cis-muconate cycloisomerase"/>
    <property type="match status" value="1"/>
</dbReference>
<dbReference type="Proteomes" id="UP000322822">
    <property type="component" value="Chromosome 1"/>
</dbReference>
<evidence type="ECO:0000259" key="2">
    <source>
        <dbReference type="SMART" id="SM00998"/>
    </source>
</evidence>
<sequence length="454" mass="49895">MTSSVFDQPLQQHMWTTDAMHAVFAETNRIQKWLDLEAALAIEQAALGIIPESAAREIARQADVANIDLRALAGEMRRTRHPVVPAVRALQQCCAEGHGEFVHFGPTSQDVYDTGMVLQVRQAHDLLMRDLIAVGRELYRLARAHRDTAMAGRTHSVQALPITFGHKCAIWLSEVERHHDRMRALEARTFVGQLVGAVGTQASFGPHAAVLQRRVMARLGLGVADISWQPARDRLCEYVSVLGMIGGTLGKIANEIMNLSGDEVGELAEPFHDGKVGSSTMPHKRNPAVVETVVTLSRAIRCSVAMMLDAQMGEHERDVSAVRLEWKALPEACMMAHAMLEMMREALSGLGVDRERMRGNLDLLGGFLMSERVMFALAEAVGKQTAHERVYAAAMAGVEGGRTFEQALNDDPVIRDALTPARLAALLDPTTYVGHAPDIVDALLAKTDERRWLE</sequence>
<dbReference type="InterPro" id="IPR020557">
    <property type="entry name" value="Fumarate_lyase_CS"/>
</dbReference>
<feature type="domain" description="Adenylosuccinate lyase C-terminal" evidence="2">
    <location>
        <begin position="365"/>
        <end position="444"/>
    </location>
</feature>
<dbReference type="GO" id="GO:0070626">
    <property type="term" value="F:(S)-2-(5-amino-1-(5-phospho-D-ribosyl)imidazole-4-carboxamido) succinate lyase (fumarate-forming) activity"/>
    <property type="evidence" value="ECO:0007669"/>
    <property type="project" value="TreeGrafter"/>
</dbReference>
<dbReference type="InterPro" id="IPR019468">
    <property type="entry name" value="AdenyloSucc_lyase_C"/>
</dbReference>
<dbReference type="GO" id="GO:0005829">
    <property type="term" value="C:cytosol"/>
    <property type="evidence" value="ECO:0007669"/>
    <property type="project" value="TreeGrafter"/>
</dbReference>
<dbReference type="SUPFAM" id="SSF48557">
    <property type="entry name" value="L-aspartase-like"/>
    <property type="match status" value="1"/>
</dbReference>
<dbReference type="SMART" id="SM00998">
    <property type="entry name" value="ADSL_C"/>
    <property type="match status" value="1"/>
</dbReference>
<dbReference type="PRINTS" id="PR00149">
    <property type="entry name" value="FUMRATELYASE"/>
</dbReference>